<organism evidence="7 8">
    <name type="scientific">Ridgeia piscesae</name>
    <name type="common">Tubeworm</name>
    <dbReference type="NCBI Taxonomy" id="27915"/>
    <lineage>
        <taxon>Eukaryota</taxon>
        <taxon>Metazoa</taxon>
        <taxon>Spiralia</taxon>
        <taxon>Lophotrochozoa</taxon>
        <taxon>Annelida</taxon>
        <taxon>Polychaeta</taxon>
        <taxon>Sedentaria</taxon>
        <taxon>Canalipalpata</taxon>
        <taxon>Sabellida</taxon>
        <taxon>Siboglinidae</taxon>
        <taxon>Ridgeia</taxon>
    </lineage>
</organism>
<evidence type="ECO:0000256" key="3">
    <source>
        <dbReference type="ARBA" id="ARBA00023242"/>
    </source>
</evidence>
<feature type="domain" description="Cleavage stimulation factor subunit 2 hinge" evidence="6">
    <location>
        <begin position="12"/>
        <end position="86"/>
    </location>
</feature>
<dbReference type="Pfam" id="PF14327">
    <property type="entry name" value="CSTF2_hinge"/>
    <property type="match status" value="1"/>
</dbReference>
<dbReference type="InterPro" id="IPR025742">
    <property type="entry name" value="CSTF2_hinge"/>
</dbReference>
<accession>A0AAD9NU47</accession>
<evidence type="ECO:0000256" key="2">
    <source>
        <dbReference type="ARBA" id="ARBA00022884"/>
    </source>
</evidence>
<gene>
    <name evidence="7" type="ORF">NP493_484g00036</name>
</gene>
<feature type="compositionally biased region" description="Low complexity" evidence="4">
    <location>
        <begin position="320"/>
        <end position="332"/>
    </location>
</feature>
<dbReference type="AlphaFoldDB" id="A0AAD9NU47"/>
<dbReference type="Gene3D" id="1.10.20.70">
    <property type="entry name" value="Transcription termination and cleavage factor, C-terminal domain"/>
    <property type="match status" value="1"/>
</dbReference>
<evidence type="ECO:0000259" key="5">
    <source>
        <dbReference type="Pfam" id="PF14304"/>
    </source>
</evidence>
<dbReference type="Pfam" id="PF14304">
    <property type="entry name" value="CSTF_C"/>
    <property type="match status" value="1"/>
</dbReference>
<comment type="subcellular location">
    <subcellularLocation>
        <location evidence="1">Nucleus</location>
    </subcellularLocation>
</comment>
<evidence type="ECO:0000313" key="8">
    <source>
        <dbReference type="Proteomes" id="UP001209878"/>
    </source>
</evidence>
<evidence type="ECO:0000259" key="6">
    <source>
        <dbReference type="Pfam" id="PF14327"/>
    </source>
</evidence>
<feature type="compositionally biased region" description="Low complexity" evidence="4">
    <location>
        <begin position="255"/>
        <end position="270"/>
    </location>
</feature>
<dbReference type="PANTHER" id="PTHR45735:SF2">
    <property type="entry name" value="CLEAVAGE STIMULATION FACTOR SUBUNIT 2"/>
    <property type="match status" value="1"/>
</dbReference>
<dbReference type="FunFam" id="1.25.40.630:FF:000001">
    <property type="entry name" value="Cleavage stimulation factor subunit 2"/>
    <property type="match status" value="1"/>
</dbReference>
<dbReference type="EMBL" id="JAODUO010000486">
    <property type="protein sequence ID" value="KAK2179499.1"/>
    <property type="molecule type" value="Genomic_DNA"/>
</dbReference>
<dbReference type="GO" id="GO:0031124">
    <property type="term" value="P:mRNA 3'-end processing"/>
    <property type="evidence" value="ECO:0007669"/>
    <property type="project" value="InterPro"/>
</dbReference>
<dbReference type="InterPro" id="IPR026896">
    <property type="entry name" value="CSTF_C"/>
</dbReference>
<dbReference type="FunFam" id="1.10.20.70:FF:000001">
    <property type="entry name" value="Cleavage stimulation factor subunit 2"/>
    <property type="match status" value="1"/>
</dbReference>
<comment type="caution">
    <text evidence="7">The sequence shown here is derived from an EMBL/GenBank/DDBJ whole genome shotgun (WGS) entry which is preliminary data.</text>
</comment>
<dbReference type="PANTHER" id="PTHR45735">
    <property type="entry name" value="CLEAVAGE STIMULATION FACTOR SUBUNIT 2"/>
    <property type="match status" value="1"/>
</dbReference>
<feature type="compositionally biased region" description="Low complexity" evidence="4">
    <location>
        <begin position="191"/>
        <end position="202"/>
    </location>
</feature>
<feature type="region of interest" description="Disordered" evidence="4">
    <location>
        <begin position="97"/>
        <end position="123"/>
    </location>
</feature>
<sequence>MQQAVGGPILESPYGEAVEPSKAPEAISKAVASLPPEQMFELMKQMKMCIQNNPNEARNMLLQNPQLAYALLQAQIVMKIVDPQAMLHRETEQIPPLLPASSATSEPSHNAPPAMQTAASHAGTGMTPASMPLSQPMSVAGGHMGNPMQGISMQGGSQLPGLDYRRDVDMPMAARSSLLGDHPQHSGQPGSMGQQHMDMHMGGNRGPPFMEGRGPRGPTPQQDMGSMHDMGPSRGPVSRTDMGPMHGMGGPRGPGPRSDMGQMHEMGMPRGPVPRPDMGPMRDMGGPRGPHPRAVRPDQPDPRGVSVGGDRGRAPPPRQAAPQVGAAAALPPGGIPGLSGSTSISPQDHEKAALIMQVLQLSDDQIAMLPPDQRQSILILKEQIARSGQAPS</sequence>
<dbReference type="GO" id="GO:0003729">
    <property type="term" value="F:mRNA binding"/>
    <property type="evidence" value="ECO:0007669"/>
    <property type="project" value="TreeGrafter"/>
</dbReference>
<evidence type="ECO:0000256" key="4">
    <source>
        <dbReference type="SAM" id="MobiDB-lite"/>
    </source>
</evidence>
<keyword evidence="3" id="KW-0539">Nucleus</keyword>
<evidence type="ECO:0008006" key="9">
    <source>
        <dbReference type="Google" id="ProtNLM"/>
    </source>
</evidence>
<keyword evidence="8" id="KW-1185">Reference proteome</keyword>
<feature type="domain" description="Transcription termination and cleavage factor C-terminal" evidence="5">
    <location>
        <begin position="347"/>
        <end position="387"/>
    </location>
</feature>
<dbReference type="Proteomes" id="UP001209878">
    <property type="component" value="Unassembled WGS sequence"/>
</dbReference>
<proteinExistence type="predicted"/>
<dbReference type="GO" id="GO:0005847">
    <property type="term" value="C:mRNA cleavage and polyadenylation specificity factor complex"/>
    <property type="evidence" value="ECO:0007669"/>
    <property type="project" value="TreeGrafter"/>
</dbReference>
<feature type="region of interest" description="Disordered" evidence="4">
    <location>
        <begin position="177"/>
        <end position="346"/>
    </location>
</feature>
<reference evidence="7" key="1">
    <citation type="journal article" date="2023" name="Mol. Biol. Evol.">
        <title>Third-Generation Sequencing Reveals the Adaptive Role of the Epigenome in Three Deep-Sea Polychaetes.</title>
        <authorList>
            <person name="Perez M."/>
            <person name="Aroh O."/>
            <person name="Sun Y."/>
            <person name="Lan Y."/>
            <person name="Juniper S.K."/>
            <person name="Young C.R."/>
            <person name="Angers B."/>
            <person name="Qian P.Y."/>
        </authorList>
    </citation>
    <scope>NUCLEOTIDE SEQUENCE</scope>
    <source>
        <strain evidence="7">R07B-5</strain>
    </source>
</reference>
<name>A0AAD9NU47_RIDPI</name>
<dbReference type="Gene3D" id="1.25.40.630">
    <property type="match status" value="1"/>
</dbReference>
<dbReference type="InterPro" id="IPR038192">
    <property type="entry name" value="CSTF_C_sf"/>
</dbReference>
<evidence type="ECO:0000313" key="7">
    <source>
        <dbReference type="EMBL" id="KAK2179499.1"/>
    </source>
</evidence>
<keyword evidence="2" id="KW-0694">RNA-binding</keyword>
<protein>
    <recommendedName>
        <fullName evidence="9">Cleavage stimulation factor subunit 2</fullName>
    </recommendedName>
</protein>
<evidence type="ECO:0000256" key="1">
    <source>
        <dbReference type="ARBA" id="ARBA00004123"/>
    </source>
</evidence>